<dbReference type="Pfam" id="PF04882">
    <property type="entry name" value="Peroxin-3"/>
    <property type="match status" value="2"/>
</dbReference>
<dbReference type="OrthoDB" id="45930at2759"/>
<dbReference type="Proteomes" id="UP000193920">
    <property type="component" value="Unassembled WGS sequence"/>
</dbReference>
<dbReference type="PANTHER" id="PTHR28080:SF1">
    <property type="entry name" value="PEROXISOMAL BIOGENESIS FACTOR 3"/>
    <property type="match status" value="1"/>
</dbReference>
<sequence>MSELLESIKNFVQKNRKKIVITSGVFGGIYLIGRFAKGKLVELQETMALDQITRENIKKRYQRNQSDCITTTTNLLPILLEEFSSTYNVEIITARLQQTKNINSQINPEDPEQDIEKIKKLEKQTKRELWEELKIMSFTRLIASVYVINLISLFTYLQINLIGRYVYIDSVITLNHNKTNNNDDISTSTRERALSNGESHGLSTEIQAKYLAFSYHLIHVGWKDLAEKVREETEKEIGPLLLNGKITFENLIEIFNKIRMNIEETSKIPTKSKKYKDLNKDLNMTRFIINDEKYDNEILATVTNDEKVTIDKTLKNLLNETRDILESQDFSAVLSSCLNDSFETLFMILKPTFVDTQNMDTDSADTTNAPTKEILLAQMLPFITKSLYSVFYGVPNPFLEIIKDNMMQQRFSAIIYSSFENN</sequence>
<reference evidence="1 2" key="1">
    <citation type="submission" date="2016-08" db="EMBL/GenBank/DDBJ databases">
        <title>A Parts List for Fungal Cellulosomes Revealed by Comparative Genomics.</title>
        <authorList>
            <consortium name="DOE Joint Genome Institute"/>
            <person name="Haitjema C.H."/>
            <person name="Gilmore S.P."/>
            <person name="Henske J.K."/>
            <person name="Solomon K.V."/>
            <person name="De Groot R."/>
            <person name="Kuo A."/>
            <person name="Mondo S.J."/>
            <person name="Salamov A.A."/>
            <person name="Labutti K."/>
            <person name="Zhao Z."/>
            <person name="Chiniquy J."/>
            <person name="Barry K."/>
            <person name="Brewer H.M."/>
            <person name="Purvine S.O."/>
            <person name="Wright A.T."/>
            <person name="Boxma B."/>
            <person name="Van Alen T."/>
            <person name="Hackstein J.H."/>
            <person name="Baker S.E."/>
            <person name="Grigoriev I.V."/>
            <person name="O'Malley M.A."/>
        </authorList>
    </citation>
    <scope>NUCLEOTIDE SEQUENCE [LARGE SCALE GENOMIC DNA]</scope>
    <source>
        <strain evidence="1 2">G1</strain>
    </source>
</reference>
<dbReference type="GO" id="GO:0005778">
    <property type="term" value="C:peroxisomal membrane"/>
    <property type="evidence" value="ECO:0007669"/>
    <property type="project" value="InterPro"/>
</dbReference>
<dbReference type="EMBL" id="MCOG01000045">
    <property type="protein sequence ID" value="ORY69248.1"/>
    <property type="molecule type" value="Genomic_DNA"/>
</dbReference>
<keyword evidence="2" id="KW-1185">Reference proteome</keyword>
<dbReference type="PANTHER" id="PTHR28080">
    <property type="entry name" value="PEROXISOMAL BIOGENESIS FACTOR 3"/>
    <property type="match status" value="1"/>
</dbReference>
<dbReference type="AlphaFoldDB" id="A0A1Y2ECE8"/>
<dbReference type="InterPro" id="IPR006966">
    <property type="entry name" value="Peroxin-3"/>
</dbReference>
<accession>A0A1Y2ECE8</accession>
<organism evidence="1 2">
    <name type="scientific">Neocallimastix californiae</name>
    <dbReference type="NCBI Taxonomy" id="1754190"/>
    <lineage>
        <taxon>Eukaryota</taxon>
        <taxon>Fungi</taxon>
        <taxon>Fungi incertae sedis</taxon>
        <taxon>Chytridiomycota</taxon>
        <taxon>Chytridiomycota incertae sedis</taxon>
        <taxon>Neocallimastigomycetes</taxon>
        <taxon>Neocallimastigales</taxon>
        <taxon>Neocallimastigaceae</taxon>
        <taxon>Neocallimastix</taxon>
    </lineage>
</organism>
<proteinExistence type="predicted"/>
<dbReference type="GO" id="GO:0030674">
    <property type="term" value="F:protein-macromolecule adaptor activity"/>
    <property type="evidence" value="ECO:0007669"/>
    <property type="project" value="TreeGrafter"/>
</dbReference>
<dbReference type="GO" id="GO:0045046">
    <property type="term" value="P:protein import into peroxisome membrane"/>
    <property type="evidence" value="ECO:0007669"/>
    <property type="project" value="TreeGrafter"/>
</dbReference>
<evidence type="ECO:0000313" key="2">
    <source>
        <dbReference type="Proteomes" id="UP000193920"/>
    </source>
</evidence>
<evidence type="ECO:0000313" key="1">
    <source>
        <dbReference type="EMBL" id="ORY69248.1"/>
    </source>
</evidence>
<dbReference type="STRING" id="1754190.A0A1Y2ECE8"/>
<protein>
    <submittedName>
        <fullName evidence="1">Peroxin-3</fullName>
    </submittedName>
</protein>
<name>A0A1Y2ECE8_9FUNG</name>
<gene>
    <name evidence="1" type="ORF">LY90DRAFT_700351</name>
</gene>
<comment type="caution">
    <text evidence="1">The sequence shown here is derived from an EMBL/GenBank/DDBJ whole genome shotgun (WGS) entry which is preliminary data.</text>
</comment>